<name>A0ABS2PCW3_9BACL</name>
<protein>
    <submittedName>
        <fullName evidence="3">Sporulation protein (Polysaccharide deacetylase family)</fullName>
    </submittedName>
</protein>
<gene>
    <name evidence="3" type="ORF">JOD17_001732</name>
</gene>
<dbReference type="InterPro" id="IPR050248">
    <property type="entry name" value="Polysacc_deacetylase_ArnD"/>
</dbReference>
<dbReference type="Pfam" id="PF01522">
    <property type="entry name" value="Polysacc_deac_1"/>
    <property type="match status" value="1"/>
</dbReference>
<dbReference type="PROSITE" id="PS51677">
    <property type="entry name" value="NODB"/>
    <property type="match status" value="1"/>
</dbReference>
<evidence type="ECO:0000256" key="1">
    <source>
        <dbReference type="SAM" id="Phobius"/>
    </source>
</evidence>
<dbReference type="InterPro" id="IPR014228">
    <property type="entry name" value="Spore_polysacc_deacetyl_YlxY"/>
</dbReference>
<keyword evidence="4" id="KW-1185">Reference proteome</keyword>
<keyword evidence="1" id="KW-0812">Transmembrane</keyword>
<dbReference type="Gene3D" id="3.20.20.370">
    <property type="entry name" value="Glycoside hydrolase/deacetylase"/>
    <property type="match status" value="1"/>
</dbReference>
<dbReference type="EMBL" id="JAFBEC010000004">
    <property type="protein sequence ID" value="MBM7632638.1"/>
    <property type="molecule type" value="Genomic_DNA"/>
</dbReference>
<dbReference type="InterPro" id="IPR002509">
    <property type="entry name" value="NODB_dom"/>
</dbReference>
<evidence type="ECO:0000259" key="2">
    <source>
        <dbReference type="PROSITE" id="PS51677"/>
    </source>
</evidence>
<reference evidence="3 4" key="1">
    <citation type="submission" date="2021-01" db="EMBL/GenBank/DDBJ databases">
        <title>Genomic Encyclopedia of Type Strains, Phase IV (KMG-IV): sequencing the most valuable type-strain genomes for metagenomic binning, comparative biology and taxonomic classification.</title>
        <authorList>
            <person name="Goeker M."/>
        </authorList>
    </citation>
    <scope>NUCLEOTIDE SEQUENCE [LARGE SCALE GENOMIC DNA]</scope>
    <source>
        <strain evidence="3 4">DSM 25540</strain>
    </source>
</reference>
<evidence type="ECO:0000313" key="4">
    <source>
        <dbReference type="Proteomes" id="UP000741863"/>
    </source>
</evidence>
<dbReference type="RefSeq" id="WP_204696977.1">
    <property type="nucleotide sequence ID" value="NZ_JAFBEC010000004.1"/>
</dbReference>
<dbReference type="PANTHER" id="PTHR10587:SF80">
    <property type="entry name" value="CHITOOLIGOSACCHARIDE DEACETYLASE"/>
    <property type="match status" value="1"/>
</dbReference>
<dbReference type="PANTHER" id="PTHR10587">
    <property type="entry name" value="GLYCOSYL TRANSFERASE-RELATED"/>
    <property type="match status" value="1"/>
</dbReference>
<keyword evidence="1" id="KW-0472">Membrane</keyword>
<organism evidence="3 4">
    <name type="scientific">Geomicrobium sediminis</name>
    <dbReference type="NCBI Taxonomy" id="1347788"/>
    <lineage>
        <taxon>Bacteria</taxon>
        <taxon>Bacillati</taxon>
        <taxon>Bacillota</taxon>
        <taxon>Bacilli</taxon>
        <taxon>Bacillales</taxon>
        <taxon>Geomicrobium</taxon>
    </lineage>
</organism>
<sequence length="347" mass="39479">MKRIRFIQFIVGITVIFIGFTAFQIPHFTDETVDTWNEEVETMTTTETNEEIIEKIKRAKAEFDELPIDAVIDPVWKGIPGYNGRVVDVEASLKNMEDEERYVEELLVFDEVAPEIGMADLDVTPFYKANPNKPQVAFLINVAWGNEHLPEIINKLNEHDVKATFFLDGSWTKSQPRLARMIQEEGHEIGNHAYNHPDMATLSEEEIKDQLERTNNIIEATLDVTPTWFTPPSGSFNDKVVEIASDMGMYTVLWTVDTIDWQNPSTDTMVERVVTNIHPGATVLMHPTKPTAEGIDEMIVQIREQGLEIAPVSSVMSEQRATGPQIESVEEGEHWFNAKHYRTAFES</sequence>
<evidence type="ECO:0000313" key="3">
    <source>
        <dbReference type="EMBL" id="MBM7632638.1"/>
    </source>
</evidence>
<accession>A0ABS2PCW3</accession>
<dbReference type="SUPFAM" id="SSF88713">
    <property type="entry name" value="Glycoside hydrolase/deacetylase"/>
    <property type="match status" value="1"/>
</dbReference>
<feature type="domain" description="NodB homology" evidence="2">
    <location>
        <begin position="134"/>
        <end position="310"/>
    </location>
</feature>
<comment type="caution">
    <text evidence="3">The sequence shown here is derived from an EMBL/GenBank/DDBJ whole genome shotgun (WGS) entry which is preliminary data.</text>
</comment>
<dbReference type="InterPro" id="IPR011330">
    <property type="entry name" value="Glyco_hydro/deAcase_b/a-brl"/>
</dbReference>
<keyword evidence="1" id="KW-1133">Transmembrane helix</keyword>
<dbReference type="CDD" id="cd10950">
    <property type="entry name" value="CE4_BsYlxY_like"/>
    <property type="match status" value="1"/>
</dbReference>
<feature type="transmembrane region" description="Helical" evidence="1">
    <location>
        <begin position="7"/>
        <end position="25"/>
    </location>
</feature>
<dbReference type="NCBIfam" id="TIGR02873">
    <property type="entry name" value="spore_ylxY"/>
    <property type="match status" value="1"/>
</dbReference>
<proteinExistence type="predicted"/>
<dbReference type="Proteomes" id="UP000741863">
    <property type="component" value="Unassembled WGS sequence"/>
</dbReference>